<feature type="binding site" evidence="5">
    <location>
        <position position="66"/>
    </location>
    <ligand>
        <name>FMN</name>
        <dbReference type="ChEBI" id="CHEBI:58210"/>
    </ligand>
</feature>
<dbReference type="PANTHER" id="PTHR10851:SF0">
    <property type="entry name" value="PYRIDOXINE-5'-PHOSPHATE OXIDASE"/>
    <property type="match status" value="1"/>
</dbReference>
<reference evidence="8 9" key="1">
    <citation type="submission" date="2022-05" db="EMBL/GenBank/DDBJ databases">
        <title>Luteimonas sp. SX5, whole genome shotgun sequencing project.</title>
        <authorList>
            <person name="Zhao G."/>
            <person name="Shen L."/>
        </authorList>
    </citation>
    <scope>NUCLEOTIDE SEQUENCE [LARGE SCALE GENOMIC DNA]</scope>
    <source>
        <strain evidence="8 9">SX5</strain>
    </source>
</reference>
<dbReference type="NCBIfam" id="TIGR00558">
    <property type="entry name" value="pdxH"/>
    <property type="match status" value="1"/>
</dbReference>
<keyword evidence="2 5" id="KW-0285">Flavoprotein</keyword>
<proteinExistence type="inferred from homology"/>
<comment type="function">
    <text evidence="5">Catalyzes the oxidation of either pyridoxine 5'-phosphate (PNP) or pyridoxamine 5'-phosphate (PMP) into pyridoxal 5'-phosphate (PLP).</text>
</comment>
<comment type="subunit">
    <text evidence="5">Homodimer.</text>
</comment>
<dbReference type="Pfam" id="PF10590">
    <property type="entry name" value="PNP_phzG_C"/>
    <property type="match status" value="1"/>
</dbReference>
<dbReference type="GO" id="GO:0004733">
    <property type="term" value="F:pyridoxamine phosphate oxidase activity"/>
    <property type="evidence" value="ECO:0007669"/>
    <property type="project" value="UniProtKB-EC"/>
</dbReference>
<feature type="binding site" evidence="5">
    <location>
        <position position="180"/>
    </location>
    <ligand>
        <name>FMN</name>
        <dbReference type="ChEBI" id="CHEBI:58210"/>
    </ligand>
</feature>
<dbReference type="PIRSF" id="PIRSF000190">
    <property type="entry name" value="Pyd_amn-ph_oxd"/>
    <property type="match status" value="1"/>
</dbReference>
<feature type="binding site" evidence="5">
    <location>
        <position position="170"/>
    </location>
    <ligand>
        <name>FMN</name>
        <dbReference type="ChEBI" id="CHEBI:58210"/>
    </ligand>
</feature>
<name>A0ABT0MK61_9GAMM</name>
<evidence type="ECO:0000256" key="4">
    <source>
        <dbReference type="ARBA" id="ARBA00023002"/>
    </source>
</evidence>
<keyword evidence="3 5" id="KW-0288">FMN</keyword>
<feature type="domain" description="Pyridoxine 5'-phosphate oxidase dimerisation C-terminal" evidence="7">
    <location>
        <begin position="157"/>
        <end position="198"/>
    </location>
</feature>
<protein>
    <recommendedName>
        <fullName evidence="5">Pyridoxine/pyridoxamine 5'-phosphate oxidase</fullName>
        <ecNumber evidence="5">1.4.3.5</ecNumber>
    </recommendedName>
    <alternativeName>
        <fullName evidence="5">PNP/PMP oxidase</fullName>
        <shortName evidence="5">PNPOx</shortName>
    </alternativeName>
    <alternativeName>
        <fullName evidence="5">Pyridoxal 5'-phosphate synthase</fullName>
    </alternativeName>
</protein>
<dbReference type="PANTHER" id="PTHR10851">
    <property type="entry name" value="PYRIDOXINE-5-PHOSPHATE OXIDASE"/>
    <property type="match status" value="1"/>
</dbReference>
<comment type="pathway">
    <text evidence="5">Cofactor metabolism; pyridoxal 5'-phosphate salvage; pyridoxal 5'-phosphate from pyridoxine 5'-phosphate: step 1/1.</text>
</comment>
<dbReference type="InterPro" id="IPR019740">
    <property type="entry name" value="Pyridox_Oxase_CS"/>
</dbReference>
<dbReference type="SUPFAM" id="SSF50475">
    <property type="entry name" value="FMN-binding split barrel"/>
    <property type="match status" value="1"/>
</dbReference>
<comment type="caution">
    <text evidence="8">The sequence shown here is derived from an EMBL/GenBank/DDBJ whole genome shotgun (WGS) entry which is preliminary data.</text>
</comment>
<feature type="binding site" evidence="5">
    <location>
        <position position="116"/>
    </location>
    <ligand>
        <name>substrate</name>
    </ligand>
</feature>
<keyword evidence="4 5" id="KW-0560">Oxidoreductase</keyword>
<feature type="binding site" evidence="5">
    <location>
        <begin position="44"/>
        <end position="49"/>
    </location>
    <ligand>
        <name>FMN</name>
        <dbReference type="ChEBI" id="CHEBI:58210"/>
    </ligand>
</feature>
<feature type="domain" description="Pyridoxamine 5'-phosphate oxidase N-terminal" evidence="6">
    <location>
        <begin position="17"/>
        <end position="142"/>
    </location>
</feature>
<dbReference type="InterPro" id="IPR000659">
    <property type="entry name" value="Pyridox_Oxase"/>
</dbReference>
<evidence type="ECO:0000256" key="3">
    <source>
        <dbReference type="ARBA" id="ARBA00022643"/>
    </source>
</evidence>
<dbReference type="Pfam" id="PF01243">
    <property type="entry name" value="PNPOx_N"/>
    <property type="match status" value="1"/>
</dbReference>
<feature type="binding site" evidence="5">
    <location>
        <begin position="176"/>
        <end position="178"/>
    </location>
    <ligand>
        <name>substrate</name>
    </ligand>
</feature>
<feature type="binding site" evidence="5">
    <location>
        <position position="49"/>
    </location>
    <ligand>
        <name>substrate</name>
    </ligand>
</feature>
<evidence type="ECO:0000313" key="9">
    <source>
        <dbReference type="Proteomes" id="UP001431217"/>
    </source>
</evidence>
<dbReference type="Proteomes" id="UP001431217">
    <property type="component" value="Unassembled WGS sequence"/>
</dbReference>
<evidence type="ECO:0000313" key="8">
    <source>
        <dbReference type="EMBL" id="MCL1635279.1"/>
    </source>
</evidence>
<feature type="binding site" evidence="5">
    <location>
        <position position="108"/>
    </location>
    <ligand>
        <name>substrate</name>
    </ligand>
</feature>
<accession>A0ABT0MK61</accession>
<comment type="pathway">
    <text evidence="5">Cofactor metabolism; pyridoxal 5'-phosphate salvage; pyridoxal 5'-phosphate from pyridoxamine 5'-phosphate: step 1/1.</text>
</comment>
<dbReference type="Gene3D" id="2.30.110.10">
    <property type="entry name" value="Electron Transport, Fmn-binding Protein, Chain A"/>
    <property type="match status" value="1"/>
</dbReference>
<evidence type="ECO:0000256" key="1">
    <source>
        <dbReference type="ARBA" id="ARBA00007301"/>
    </source>
</evidence>
<dbReference type="EC" id="1.4.3.5" evidence="5"/>
<evidence type="ECO:0000259" key="7">
    <source>
        <dbReference type="Pfam" id="PF10590"/>
    </source>
</evidence>
<feature type="binding site" evidence="5">
    <location>
        <position position="90"/>
    </location>
    <ligand>
        <name>FMN</name>
        <dbReference type="ChEBI" id="CHEBI:58210"/>
    </ligand>
</feature>
<evidence type="ECO:0000256" key="5">
    <source>
        <dbReference type="HAMAP-Rule" id="MF_01629"/>
    </source>
</evidence>
<keyword evidence="5" id="KW-0664">Pyridoxine biosynthesis</keyword>
<dbReference type="PROSITE" id="PS01064">
    <property type="entry name" value="PYRIDOX_OXIDASE"/>
    <property type="match status" value="1"/>
</dbReference>
<gene>
    <name evidence="5 8" type="primary">pdxH</name>
    <name evidence="8" type="ORF">M2650_11645</name>
</gene>
<feature type="binding site" evidence="5">
    <location>
        <position position="65"/>
    </location>
    <ligand>
        <name>FMN</name>
        <dbReference type="ChEBI" id="CHEBI:58210"/>
    </ligand>
</feature>
<dbReference type="InterPro" id="IPR011576">
    <property type="entry name" value="Pyridox_Oxase_N"/>
</dbReference>
<comment type="cofactor">
    <cofactor evidence="5">
        <name>FMN</name>
        <dbReference type="ChEBI" id="CHEBI:58210"/>
    </cofactor>
    <text evidence="5">Binds 1 FMN per subunit.</text>
</comment>
<comment type="catalytic activity">
    <reaction evidence="5">
        <text>pyridoxine 5'-phosphate + O2 = pyridoxal 5'-phosphate + H2O2</text>
        <dbReference type="Rhea" id="RHEA:15149"/>
        <dbReference type="ChEBI" id="CHEBI:15379"/>
        <dbReference type="ChEBI" id="CHEBI:16240"/>
        <dbReference type="ChEBI" id="CHEBI:58589"/>
        <dbReference type="ChEBI" id="CHEBI:597326"/>
        <dbReference type="EC" id="1.4.3.5"/>
    </reaction>
</comment>
<sequence length="198" mass="22463">MTDLYAEALATFDRLFDEAAAAGEPDRTAMVLATAALNARPSARTVLLKSHDARGFVFYTHLDGRKGRELQANPHAALLFHWPRVRHGVQVRIEGPVEIVSDAEADAYFATRPRGSQLGAWASKQSETLESREAFEARLAQADRQFENREVARPARWTGLRVKPEKIEFWYGADFRLHERELYEGDCTGAWSKRMLYP</sequence>
<comment type="similarity">
    <text evidence="1 5">Belongs to the pyridoxamine 5'-phosphate oxidase family.</text>
</comment>
<dbReference type="InterPro" id="IPR019576">
    <property type="entry name" value="Pyridoxamine_oxidase_dimer_C"/>
</dbReference>
<dbReference type="HAMAP" id="MF_01629">
    <property type="entry name" value="PdxH"/>
    <property type="match status" value="1"/>
</dbReference>
<dbReference type="RefSeq" id="WP_249474690.1">
    <property type="nucleotide sequence ID" value="NZ_JAMBEP010000002.1"/>
</dbReference>
<keyword evidence="9" id="KW-1185">Reference proteome</keyword>
<dbReference type="NCBIfam" id="NF004231">
    <property type="entry name" value="PRK05679.1"/>
    <property type="match status" value="1"/>
</dbReference>
<feature type="binding site" evidence="5">
    <location>
        <begin position="59"/>
        <end position="60"/>
    </location>
    <ligand>
        <name>FMN</name>
        <dbReference type="ChEBI" id="CHEBI:58210"/>
    </ligand>
</feature>
<organism evidence="8 9">
    <name type="scientific">Luteimonas galliterrae</name>
    <dbReference type="NCBI Taxonomy" id="2940486"/>
    <lineage>
        <taxon>Bacteria</taxon>
        <taxon>Pseudomonadati</taxon>
        <taxon>Pseudomonadota</taxon>
        <taxon>Gammaproteobacteria</taxon>
        <taxon>Lysobacterales</taxon>
        <taxon>Lysobacteraceae</taxon>
        <taxon>Luteimonas</taxon>
    </lineage>
</organism>
<dbReference type="InterPro" id="IPR012349">
    <property type="entry name" value="Split_barrel_FMN-bd"/>
</dbReference>
<feature type="binding site" evidence="5">
    <location>
        <begin position="125"/>
        <end position="126"/>
    </location>
    <ligand>
        <name>FMN</name>
        <dbReference type="ChEBI" id="CHEBI:58210"/>
    </ligand>
</feature>
<evidence type="ECO:0000259" key="6">
    <source>
        <dbReference type="Pfam" id="PF01243"/>
    </source>
</evidence>
<dbReference type="EMBL" id="JAMBEP010000002">
    <property type="protein sequence ID" value="MCL1635279.1"/>
    <property type="molecule type" value="Genomic_DNA"/>
</dbReference>
<feature type="binding site" evidence="5">
    <location>
        <position position="112"/>
    </location>
    <ligand>
        <name>substrate</name>
    </ligand>
</feature>
<evidence type="ECO:0000256" key="2">
    <source>
        <dbReference type="ARBA" id="ARBA00022630"/>
    </source>
</evidence>
<comment type="catalytic activity">
    <reaction evidence="5">
        <text>pyridoxamine 5'-phosphate + O2 + H2O = pyridoxal 5'-phosphate + H2O2 + NH4(+)</text>
        <dbReference type="Rhea" id="RHEA:15817"/>
        <dbReference type="ChEBI" id="CHEBI:15377"/>
        <dbReference type="ChEBI" id="CHEBI:15379"/>
        <dbReference type="ChEBI" id="CHEBI:16240"/>
        <dbReference type="ChEBI" id="CHEBI:28938"/>
        <dbReference type="ChEBI" id="CHEBI:58451"/>
        <dbReference type="ChEBI" id="CHEBI:597326"/>
        <dbReference type="EC" id="1.4.3.5"/>
    </reaction>
</comment>